<dbReference type="AlphaFoldDB" id="A0A7W8XSD7"/>
<evidence type="ECO:0000256" key="1">
    <source>
        <dbReference type="SAM" id="MobiDB-lite"/>
    </source>
</evidence>
<gene>
    <name evidence="2" type="ORF">GGD50_003332</name>
</gene>
<comment type="caution">
    <text evidence="2">The sequence shown here is derived from an EMBL/GenBank/DDBJ whole genome shotgun (WGS) entry which is preliminary data.</text>
</comment>
<evidence type="ECO:0000313" key="2">
    <source>
        <dbReference type="EMBL" id="MBB5574703.1"/>
    </source>
</evidence>
<feature type="region of interest" description="Disordered" evidence="1">
    <location>
        <begin position="37"/>
        <end position="127"/>
    </location>
</feature>
<organism evidence="2 3">
    <name type="scientific">Rhizobium paranaense</name>
    <dbReference type="NCBI Taxonomy" id="1650438"/>
    <lineage>
        <taxon>Bacteria</taxon>
        <taxon>Pseudomonadati</taxon>
        <taxon>Pseudomonadota</taxon>
        <taxon>Alphaproteobacteria</taxon>
        <taxon>Hyphomicrobiales</taxon>
        <taxon>Rhizobiaceae</taxon>
        <taxon>Rhizobium/Agrobacterium group</taxon>
        <taxon>Rhizobium</taxon>
    </lineage>
</organism>
<protein>
    <submittedName>
        <fullName evidence="2">Uncharacterized protein</fullName>
    </submittedName>
</protein>
<keyword evidence="3" id="KW-1185">Reference proteome</keyword>
<dbReference type="Proteomes" id="UP000549882">
    <property type="component" value="Unassembled WGS sequence"/>
</dbReference>
<name>A0A7W8XSD7_9HYPH</name>
<sequence length="193" mass="20698">MKPNRNFVVEYKTNRRPLKTQTNSIWGNTDLKALVEEIESETSFPSGAPLPLEPPSVGCPDIPLEPAPSVPVFDDVGPTDSQDQAKSQDKDTAEAPPATEPSVRPTGDAAPKSKPPRAEGNNTRRPNVIAAAGPTASMPETAINVGLARADIVTPADLATLEAENRRLRAMLTEKLRAENARLIAMLQRFGIA</sequence>
<dbReference type="RefSeq" id="WP_183938381.1">
    <property type="nucleotide sequence ID" value="NZ_JACHBI010000006.1"/>
</dbReference>
<reference evidence="2 3" key="1">
    <citation type="submission" date="2020-08" db="EMBL/GenBank/DDBJ databases">
        <title>Genomic Encyclopedia of Type Strains, Phase IV (KMG-V): Genome sequencing to study the core and pangenomes of soil and plant-associated prokaryotes.</title>
        <authorList>
            <person name="Whitman W."/>
        </authorList>
    </citation>
    <scope>NUCLEOTIDE SEQUENCE [LARGE SCALE GENOMIC DNA]</scope>
    <source>
        <strain evidence="2 3">SEMIA 4064</strain>
    </source>
</reference>
<proteinExistence type="predicted"/>
<accession>A0A7W8XSD7</accession>
<evidence type="ECO:0000313" key="3">
    <source>
        <dbReference type="Proteomes" id="UP000549882"/>
    </source>
</evidence>
<dbReference type="EMBL" id="JACHBI010000006">
    <property type="protein sequence ID" value="MBB5574703.1"/>
    <property type="molecule type" value="Genomic_DNA"/>
</dbReference>